<gene>
    <name evidence="3" type="ORF">PgNI_05249</name>
</gene>
<dbReference type="PROSITE" id="PS51819">
    <property type="entry name" value="VOC"/>
    <property type="match status" value="1"/>
</dbReference>
<dbReference type="SUPFAM" id="SSF54593">
    <property type="entry name" value="Glyoxalase/Bleomycin resistance protein/Dihydroxybiphenyl dioxygenase"/>
    <property type="match status" value="1"/>
</dbReference>
<dbReference type="Gene3D" id="3.10.180.10">
    <property type="entry name" value="2,3-Dihydroxybiphenyl 1,2-Dioxygenase, domain 1"/>
    <property type="match status" value="1"/>
</dbReference>
<dbReference type="RefSeq" id="XP_030982998.1">
    <property type="nucleotide sequence ID" value="XM_031125283.1"/>
</dbReference>
<dbReference type="OrthoDB" id="10249419at2759"/>
<dbReference type="KEGG" id="pgri:PgNI_05249"/>
<dbReference type="CDD" id="cd07262">
    <property type="entry name" value="VOC_like"/>
    <property type="match status" value="1"/>
</dbReference>
<feature type="domain" description="VOC" evidence="1">
    <location>
        <begin position="2"/>
        <end position="126"/>
    </location>
</feature>
<dbReference type="InterPro" id="IPR029068">
    <property type="entry name" value="Glyas_Bleomycin-R_OHBP_Dase"/>
</dbReference>
<reference evidence="3" key="2">
    <citation type="submission" date="2019-10" db="EMBL/GenBank/DDBJ databases">
        <authorList>
            <consortium name="NCBI Genome Project"/>
        </authorList>
    </citation>
    <scope>NUCLEOTIDE SEQUENCE</scope>
    <source>
        <strain evidence="3">NI907</strain>
    </source>
</reference>
<dbReference type="Proteomes" id="UP000515153">
    <property type="component" value="Chromosome I"/>
</dbReference>
<dbReference type="GeneID" id="41960192"/>
<sequence>MPIDHVGIQVAEADLAATVTFYTAALAPLGYKEKMRFPTSSGTTAVGLGSGAHADFWITGMAEKANTNTHIGFRGDRAQVDAFHAAAVKAGGKDNGGPGPRPHYGPAYYGAFVIDPAGNNAEVVCHDAPAN</sequence>
<proteinExistence type="predicted"/>
<organism evidence="2 3">
    <name type="scientific">Pyricularia grisea</name>
    <name type="common">Crabgrass-specific blast fungus</name>
    <name type="synonym">Magnaporthe grisea</name>
    <dbReference type="NCBI Taxonomy" id="148305"/>
    <lineage>
        <taxon>Eukaryota</taxon>
        <taxon>Fungi</taxon>
        <taxon>Dikarya</taxon>
        <taxon>Ascomycota</taxon>
        <taxon>Pezizomycotina</taxon>
        <taxon>Sordariomycetes</taxon>
        <taxon>Sordariomycetidae</taxon>
        <taxon>Magnaporthales</taxon>
        <taxon>Pyriculariaceae</taxon>
        <taxon>Pyricularia</taxon>
    </lineage>
</organism>
<dbReference type="PANTHER" id="PTHR35006">
    <property type="entry name" value="GLYOXALASE FAMILY PROTEIN (AFU_ORTHOLOGUE AFUA_5G14830)"/>
    <property type="match status" value="1"/>
</dbReference>
<dbReference type="Pfam" id="PF00903">
    <property type="entry name" value="Glyoxalase"/>
    <property type="match status" value="1"/>
</dbReference>
<dbReference type="InterPro" id="IPR004360">
    <property type="entry name" value="Glyas_Fos-R_dOase_dom"/>
</dbReference>
<dbReference type="PANTHER" id="PTHR35006:SF2">
    <property type="entry name" value="GLYOXALASE FAMILY PROTEIN (AFU_ORTHOLOGUE AFUA_5G14830)"/>
    <property type="match status" value="1"/>
</dbReference>
<dbReference type="InterPro" id="IPR037523">
    <property type="entry name" value="VOC_core"/>
</dbReference>
<evidence type="ECO:0000313" key="2">
    <source>
        <dbReference type="Proteomes" id="UP000515153"/>
    </source>
</evidence>
<evidence type="ECO:0000259" key="1">
    <source>
        <dbReference type="PROSITE" id="PS51819"/>
    </source>
</evidence>
<dbReference type="AlphaFoldDB" id="A0A6P8B785"/>
<name>A0A6P8B785_PYRGI</name>
<evidence type="ECO:0000313" key="3">
    <source>
        <dbReference type="RefSeq" id="XP_030982998.1"/>
    </source>
</evidence>
<reference evidence="3" key="3">
    <citation type="submission" date="2025-08" db="UniProtKB">
        <authorList>
            <consortium name="RefSeq"/>
        </authorList>
    </citation>
    <scope>IDENTIFICATION</scope>
    <source>
        <strain evidence="3">NI907</strain>
    </source>
</reference>
<keyword evidence="2" id="KW-1185">Reference proteome</keyword>
<protein>
    <recommendedName>
        <fullName evidence="1">VOC domain-containing protein</fullName>
    </recommendedName>
</protein>
<accession>A0A6P8B785</accession>
<reference evidence="2 3" key="1">
    <citation type="journal article" date="2019" name="Mol. Biol. Evol.">
        <title>Blast fungal genomes show frequent chromosomal changes, gene gains and losses, and effector gene turnover.</title>
        <authorList>
            <person name="Gomez Luciano L.B."/>
            <person name="Jason Tsai I."/>
            <person name="Chuma I."/>
            <person name="Tosa Y."/>
            <person name="Chen Y.H."/>
            <person name="Li J.Y."/>
            <person name="Li M.Y."/>
            <person name="Jade Lu M.Y."/>
            <person name="Nakayashiki H."/>
            <person name="Li W.H."/>
        </authorList>
    </citation>
    <scope>NUCLEOTIDE SEQUENCE [LARGE SCALE GENOMIC DNA]</scope>
    <source>
        <strain evidence="2 3">NI907</strain>
    </source>
</reference>